<dbReference type="Proteomes" id="UP000277580">
    <property type="component" value="Unassembled WGS sequence"/>
</dbReference>
<dbReference type="GO" id="GO:0009090">
    <property type="term" value="P:homoserine biosynthetic process"/>
    <property type="evidence" value="ECO:0007669"/>
    <property type="project" value="TreeGrafter"/>
</dbReference>
<sequence length="539" mass="59697">MALETLPPSPTTNGHTQMKKNDASGGWVIQKFGGTSVGKFAEKIAEDIVRAHLGGNKIAVVCSARSTDTKAEGTTNRLLRAAEEALKPGSRLYLDIVEAIRESHVDAGAELIKSKEILDQLKSDIETECGKLINFLSAAQVRNKAFYCVELVTRKVLNNYRLQIIDEISPKTKDIIIGAGEKLACLLMTALLRDRGVDAEYVNLDSIIPSSYTVKKGLDQEFYDYLPKQLAERIQLCEDRVPVVTGYFGTVPGSLLTSVGRGYTDLCSALLAVGLDAEELQVWKEVDGIFTADPRKVPTARLIPVITPEEAAELTYYGSEVIHPFTMEQVIRARIPIRIKNVENPAGEGTIIFPDTIHRKGEDTPTEPPRHMRLKTHDPLLVQRHKRPTAVTTKNNIVVLNVHSNRKSLAHGFLAEIFSTLDKWRLAVDLISTSEVHVSMALHSEVRENDLKEAIEELKHYGTVDVIRDLTILSLVGKHMKQMVGIAGRMFSTLAESNVNIEMISQGASEINISCVIKQADAIRAMNVLHTKLFTYQDL</sequence>
<dbReference type="AlphaFoldDB" id="A0A3N4KP47"/>
<keyword evidence="4 7" id="KW-0418">Kinase</keyword>
<feature type="region of interest" description="Disordered" evidence="8">
    <location>
        <begin position="1"/>
        <end position="21"/>
    </location>
</feature>
<feature type="domain" description="ACT" evidence="9">
    <location>
        <begin position="475"/>
        <end position="539"/>
    </location>
</feature>
<dbReference type="PROSITE" id="PS51671">
    <property type="entry name" value="ACT"/>
    <property type="match status" value="1"/>
</dbReference>
<dbReference type="OrthoDB" id="4323675at2759"/>
<dbReference type="FunFam" id="3.30.70.260:FF:000033">
    <property type="entry name" value="Aspartokinase"/>
    <property type="match status" value="1"/>
</dbReference>
<evidence type="ECO:0000256" key="5">
    <source>
        <dbReference type="ARBA" id="ARBA00022840"/>
    </source>
</evidence>
<evidence type="ECO:0000256" key="4">
    <source>
        <dbReference type="ARBA" id="ARBA00022777"/>
    </source>
</evidence>
<dbReference type="InterPro" id="IPR001341">
    <property type="entry name" value="Asp_kinase"/>
</dbReference>
<evidence type="ECO:0000313" key="11">
    <source>
        <dbReference type="Proteomes" id="UP000277580"/>
    </source>
</evidence>
<dbReference type="PROSITE" id="PS00324">
    <property type="entry name" value="ASPARTOKINASE"/>
    <property type="match status" value="1"/>
</dbReference>
<dbReference type="SUPFAM" id="SSF53633">
    <property type="entry name" value="Carbamate kinase-like"/>
    <property type="match status" value="1"/>
</dbReference>
<keyword evidence="5" id="KW-0067">ATP-binding</keyword>
<dbReference type="InterPro" id="IPR045865">
    <property type="entry name" value="ACT-like_dom_sf"/>
</dbReference>
<dbReference type="GO" id="GO:0005829">
    <property type="term" value="C:cytosol"/>
    <property type="evidence" value="ECO:0007669"/>
    <property type="project" value="TreeGrafter"/>
</dbReference>
<evidence type="ECO:0000256" key="2">
    <source>
        <dbReference type="ARBA" id="ARBA00022679"/>
    </source>
</evidence>
<keyword evidence="3" id="KW-0547">Nucleotide-binding</keyword>
<dbReference type="EC" id="2.7.2.4" evidence="7"/>
<evidence type="ECO:0000259" key="9">
    <source>
        <dbReference type="PROSITE" id="PS51671"/>
    </source>
</evidence>
<dbReference type="PANTHER" id="PTHR21499:SF59">
    <property type="entry name" value="ASPARTOKINASE"/>
    <property type="match status" value="1"/>
</dbReference>
<dbReference type="NCBIfam" id="TIGR00657">
    <property type="entry name" value="asp_kinases"/>
    <property type="match status" value="1"/>
</dbReference>
<accession>A0A3N4KP47</accession>
<dbReference type="InterPro" id="IPR002912">
    <property type="entry name" value="ACT_dom"/>
</dbReference>
<gene>
    <name evidence="10" type="ORF">P167DRAFT_606769</name>
</gene>
<organism evidence="10 11">
    <name type="scientific">Morchella conica CCBAS932</name>
    <dbReference type="NCBI Taxonomy" id="1392247"/>
    <lineage>
        <taxon>Eukaryota</taxon>
        <taxon>Fungi</taxon>
        <taxon>Dikarya</taxon>
        <taxon>Ascomycota</taxon>
        <taxon>Pezizomycotina</taxon>
        <taxon>Pezizomycetes</taxon>
        <taxon>Pezizales</taxon>
        <taxon>Morchellaceae</taxon>
        <taxon>Morchella</taxon>
    </lineage>
</organism>
<dbReference type="SUPFAM" id="SSF55021">
    <property type="entry name" value="ACT-like"/>
    <property type="match status" value="2"/>
</dbReference>
<evidence type="ECO:0000256" key="7">
    <source>
        <dbReference type="RuleBase" id="RU003448"/>
    </source>
</evidence>
<evidence type="ECO:0000313" key="10">
    <source>
        <dbReference type="EMBL" id="RPB11092.1"/>
    </source>
</evidence>
<proteinExistence type="inferred from homology"/>
<dbReference type="InterPro" id="IPR018042">
    <property type="entry name" value="Aspartate_kinase_CS"/>
</dbReference>
<dbReference type="InterPro" id="IPR054352">
    <property type="entry name" value="ACT_Aspartokinase"/>
</dbReference>
<protein>
    <recommendedName>
        <fullName evidence="7">Aspartokinase</fullName>
        <ecNumber evidence="7">2.7.2.4</ecNumber>
    </recommendedName>
</protein>
<dbReference type="InterPro" id="IPR001048">
    <property type="entry name" value="Asp/Glu/Uridylate_kinase"/>
</dbReference>
<dbReference type="GO" id="GO:0004072">
    <property type="term" value="F:aspartate kinase activity"/>
    <property type="evidence" value="ECO:0007669"/>
    <property type="project" value="UniProtKB-EC"/>
</dbReference>
<dbReference type="Pfam" id="PF22468">
    <property type="entry name" value="ACT_9"/>
    <property type="match status" value="1"/>
</dbReference>
<comment type="catalytic activity">
    <reaction evidence="6 7">
        <text>L-aspartate + ATP = 4-phospho-L-aspartate + ADP</text>
        <dbReference type="Rhea" id="RHEA:23776"/>
        <dbReference type="ChEBI" id="CHEBI:29991"/>
        <dbReference type="ChEBI" id="CHEBI:30616"/>
        <dbReference type="ChEBI" id="CHEBI:57535"/>
        <dbReference type="ChEBI" id="CHEBI:456216"/>
        <dbReference type="EC" id="2.7.2.4"/>
    </reaction>
</comment>
<dbReference type="FunFam" id="3.40.1160.10:FF:000023">
    <property type="entry name" value="Probable aspartokinase"/>
    <property type="match status" value="1"/>
</dbReference>
<dbReference type="STRING" id="1392247.A0A3N4KP47"/>
<dbReference type="InterPro" id="IPR036393">
    <property type="entry name" value="AceGlu_kinase-like_sf"/>
</dbReference>
<evidence type="ECO:0000256" key="6">
    <source>
        <dbReference type="ARBA" id="ARBA00047872"/>
    </source>
</evidence>
<reference evidence="10 11" key="1">
    <citation type="journal article" date="2018" name="Nat. Ecol. Evol.">
        <title>Pezizomycetes genomes reveal the molecular basis of ectomycorrhizal truffle lifestyle.</title>
        <authorList>
            <person name="Murat C."/>
            <person name="Payen T."/>
            <person name="Noel B."/>
            <person name="Kuo A."/>
            <person name="Morin E."/>
            <person name="Chen J."/>
            <person name="Kohler A."/>
            <person name="Krizsan K."/>
            <person name="Balestrini R."/>
            <person name="Da Silva C."/>
            <person name="Montanini B."/>
            <person name="Hainaut M."/>
            <person name="Levati E."/>
            <person name="Barry K.W."/>
            <person name="Belfiori B."/>
            <person name="Cichocki N."/>
            <person name="Clum A."/>
            <person name="Dockter R.B."/>
            <person name="Fauchery L."/>
            <person name="Guy J."/>
            <person name="Iotti M."/>
            <person name="Le Tacon F."/>
            <person name="Lindquist E.A."/>
            <person name="Lipzen A."/>
            <person name="Malagnac F."/>
            <person name="Mello A."/>
            <person name="Molinier V."/>
            <person name="Miyauchi S."/>
            <person name="Poulain J."/>
            <person name="Riccioni C."/>
            <person name="Rubini A."/>
            <person name="Sitrit Y."/>
            <person name="Splivallo R."/>
            <person name="Traeger S."/>
            <person name="Wang M."/>
            <person name="Zifcakova L."/>
            <person name="Wipf D."/>
            <person name="Zambonelli A."/>
            <person name="Paolocci F."/>
            <person name="Nowrousian M."/>
            <person name="Ottonello S."/>
            <person name="Baldrian P."/>
            <person name="Spatafora J.W."/>
            <person name="Henrissat B."/>
            <person name="Nagy L.G."/>
            <person name="Aury J.M."/>
            <person name="Wincker P."/>
            <person name="Grigoriev I.V."/>
            <person name="Bonfante P."/>
            <person name="Martin F.M."/>
        </authorList>
    </citation>
    <scope>NUCLEOTIDE SEQUENCE [LARGE SCALE GENOMIC DNA]</scope>
    <source>
        <strain evidence="10 11">CCBAS932</strain>
    </source>
</reference>
<evidence type="ECO:0000256" key="8">
    <source>
        <dbReference type="SAM" id="MobiDB-lite"/>
    </source>
</evidence>
<dbReference type="GO" id="GO:0009089">
    <property type="term" value="P:lysine biosynthetic process via diaminopimelate"/>
    <property type="evidence" value="ECO:0007669"/>
    <property type="project" value="TreeGrafter"/>
</dbReference>
<name>A0A3N4KP47_9PEZI</name>
<dbReference type="Gene3D" id="3.40.1160.10">
    <property type="entry name" value="Acetylglutamate kinase-like"/>
    <property type="match status" value="1"/>
</dbReference>
<keyword evidence="2 7" id="KW-0808">Transferase</keyword>
<comment type="similarity">
    <text evidence="1 7">Belongs to the aspartokinase family.</text>
</comment>
<dbReference type="InParanoid" id="A0A3N4KP47"/>
<evidence type="ECO:0000256" key="3">
    <source>
        <dbReference type="ARBA" id="ARBA00022741"/>
    </source>
</evidence>
<evidence type="ECO:0000256" key="1">
    <source>
        <dbReference type="ARBA" id="ARBA00010122"/>
    </source>
</evidence>
<dbReference type="EMBL" id="ML119138">
    <property type="protein sequence ID" value="RPB11092.1"/>
    <property type="molecule type" value="Genomic_DNA"/>
</dbReference>
<dbReference type="Gene3D" id="3.30.70.260">
    <property type="match status" value="2"/>
</dbReference>
<dbReference type="GO" id="GO:0005524">
    <property type="term" value="F:ATP binding"/>
    <property type="evidence" value="ECO:0007669"/>
    <property type="project" value="UniProtKB-KW"/>
</dbReference>
<dbReference type="FunCoup" id="A0A3N4KP47">
    <property type="interactions" value="307"/>
</dbReference>
<dbReference type="PANTHER" id="PTHR21499">
    <property type="entry name" value="ASPARTATE KINASE"/>
    <property type="match status" value="1"/>
</dbReference>
<keyword evidence="11" id="KW-1185">Reference proteome</keyword>
<dbReference type="Pfam" id="PF00696">
    <property type="entry name" value="AA_kinase"/>
    <property type="match status" value="1"/>
</dbReference>